<sequence length="54" mass="6337">MKDHCNKAQKITNSLTNKIFKRKVAPQLISFSDAQELKSYKKQLAQRIIQDFKN</sequence>
<gene>
    <name evidence="1" type="ORF">PPRIM_AZ9-3.1.T0330021</name>
</gene>
<evidence type="ECO:0000313" key="2">
    <source>
        <dbReference type="Proteomes" id="UP000688137"/>
    </source>
</evidence>
<organism evidence="1 2">
    <name type="scientific">Paramecium primaurelia</name>
    <dbReference type="NCBI Taxonomy" id="5886"/>
    <lineage>
        <taxon>Eukaryota</taxon>
        <taxon>Sar</taxon>
        <taxon>Alveolata</taxon>
        <taxon>Ciliophora</taxon>
        <taxon>Intramacronucleata</taxon>
        <taxon>Oligohymenophorea</taxon>
        <taxon>Peniculida</taxon>
        <taxon>Parameciidae</taxon>
        <taxon>Paramecium</taxon>
    </lineage>
</organism>
<reference evidence="1" key="1">
    <citation type="submission" date="2021-01" db="EMBL/GenBank/DDBJ databases">
        <authorList>
            <consortium name="Genoscope - CEA"/>
            <person name="William W."/>
        </authorList>
    </citation>
    <scope>NUCLEOTIDE SEQUENCE</scope>
</reference>
<dbReference type="Proteomes" id="UP000688137">
    <property type="component" value="Unassembled WGS sequence"/>
</dbReference>
<dbReference type="EMBL" id="CAJJDM010000032">
    <property type="protein sequence ID" value="CAD8062207.1"/>
    <property type="molecule type" value="Genomic_DNA"/>
</dbReference>
<keyword evidence="2" id="KW-1185">Reference proteome</keyword>
<proteinExistence type="predicted"/>
<protein>
    <submittedName>
        <fullName evidence="1">Uncharacterized protein</fullName>
    </submittedName>
</protein>
<name>A0A8S1L3Z4_PARPR</name>
<dbReference type="OMA" id="QELRCYK"/>
<comment type="caution">
    <text evidence="1">The sequence shown here is derived from an EMBL/GenBank/DDBJ whole genome shotgun (WGS) entry which is preliminary data.</text>
</comment>
<accession>A0A8S1L3Z4</accession>
<evidence type="ECO:0000313" key="1">
    <source>
        <dbReference type="EMBL" id="CAD8062207.1"/>
    </source>
</evidence>
<dbReference type="AlphaFoldDB" id="A0A8S1L3Z4"/>